<feature type="compositionally biased region" description="Low complexity" evidence="1">
    <location>
        <begin position="39"/>
        <end position="48"/>
    </location>
</feature>
<sequence length="681" mass="76398">MNSNPVGPGRRKKRGGKKKKKTWFQRKPGQPWKPGPKGKPGQPWKPGQSVESAQQGESEEPVQQGVAGQSGEPTQQGELAPPAQQGEPGQPAPPAQQGEPGQPATPVQAKKPWQQGKPGQAKTPWQQGKPGQAKTPWQQGKPGQAKKPWQQGKPGQAGKSAQQGKPGQANKPWQQGKKQQSERQALRTQLRLAKFQKKQAMLLRLQKLGYQEAKPMAPAQQRDPANKCPVLTTFWSIFQMNPGNAPIFANCAEESLEQSPYSITSSQLSTGSCTWYQKDVGIGRNFKVNTESKYKQLSKCVQKVQRKYGKKNVKVIKKVYVRPEPKELPGRKNQDDALFMKHDTDLRTEHLDDPFLRVSPGLRNRSFHNDLQGDPRYLQDSEFSRFGFAQATRLERDPFKRDFEEQFMESERLRRLGVGPMNLEEARLRHAFGGERYPMSQEEVIMRRRSSDGRYPMGNEDVIMRRLSGDGQYPMSQEDVMMRRLSSDGQYPMSQDRMMHPPSSEGQPRRSRDDVMLLLQRAFLDAQPSENQEGAGLQRGFSDDRPMMSREGAALRQPPADARSGMSQERSTVRYAADDGYPTRSQEPSAMGHAADGGYPKMNQRDFRRRPTSGNVQPSAVSKSTEDENSTTVTLAQGVPSAMSQRLVELRRAVMMNPYTKGDRGKTFKGNVLKFSLSLGI</sequence>
<feature type="compositionally biased region" description="Basic residues" evidence="1">
    <location>
        <begin position="9"/>
        <end position="24"/>
    </location>
</feature>
<dbReference type="OrthoDB" id="5877502at2759"/>
<feature type="compositionally biased region" description="Polar residues" evidence="1">
    <location>
        <begin position="159"/>
        <end position="178"/>
    </location>
</feature>
<feature type="compositionally biased region" description="Low complexity" evidence="1">
    <location>
        <begin position="80"/>
        <end position="104"/>
    </location>
</feature>
<evidence type="ECO:0000256" key="1">
    <source>
        <dbReference type="SAM" id="MobiDB-lite"/>
    </source>
</evidence>
<evidence type="ECO:0000313" key="2">
    <source>
        <dbReference type="EMBL" id="PIO26260.1"/>
    </source>
</evidence>
<dbReference type="AlphaFoldDB" id="A0A2G9RED7"/>
<proteinExistence type="predicted"/>
<keyword evidence="3" id="KW-1185">Reference proteome</keyword>
<evidence type="ECO:0000313" key="3">
    <source>
        <dbReference type="Proteomes" id="UP000228934"/>
    </source>
</evidence>
<feature type="compositionally biased region" description="Polar residues" evidence="1">
    <location>
        <begin position="612"/>
        <end position="623"/>
    </location>
</feature>
<accession>A0A2G9RED7</accession>
<name>A0A2G9RED7_AQUCT</name>
<feature type="region of interest" description="Disordered" evidence="1">
    <location>
        <begin position="490"/>
        <end position="510"/>
    </location>
</feature>
<organism evidence="2 3">
    <name type="scientific">Aquarana catesbeiana</name>
    <name type="common">American bullfrog</name>
    <name type="synonym">Rana catesbeiana</name>
    <dbReference type="NCBI Taxonomy" id="8400"/>
    <lineage>
        <taxon>Eukaryota</taxon>
        <taxon>Metazoa</taxon>
        <taxon>Chordata</taxon>
        <taxon>Craniata</taxon>
        <taxon>Vertebrata</taxon>
        <taxon>Euteleostomi</taxon>
        <taxon>Amphibia</taxon>
        <taxon>Batrachia</taxon>
        <taxon>Anura</taxon>
        <taxon>Neobatrachia</taxon>
        <taxon>Ranoidea</taxon>
        <taxon>Ranidae</taxon>
        <taxon>Aquarana</taxon>
    </lineage>
</organism>
<gene>
    <name evidence="2" type="ORF">AB205_0016010</name>
</gene>
<dbReference type="EMBL" id="KV944194">
    <property type="protein sequence ID" value="PIO26260.1"/>
    <property type="molecule type" value="Genomic_DNA"/>
</dbReference>
<feature type="region of interest" description="Disordered" evidence="1">
    <location>
        <begin position="1"/>
        <end position="186"/>
    </location>
</feature>
<dbReference type="Proteomes" id="UP000228934">
    <property type="component" value="Unassembled WGS sequence"/>
</dbReference>
<protein>
    <submittedName>
        <fullName evidence="2">Uncharacterized protein</fullName>
    </submittedName>
</protein>
<feature type="region of interest" description="Disordered" evidence="1">
    <location>
        <begin position="524"/>
        <end position="634"/>
    </location>
</feature>
<reference evidence="3" key="1">
    <citation type="journal article" date="2017" name="Nat. Commun.">
        <title>The North American bullfrog draft genome provides insight into hormonal regulation of long noncoding RNA.</title>
        <authorList>
            <person name="Hammond S.A."/>
            <person name="Warren R.L."/>
            <person name="Vandervalk B.P."/>
            <person name="Kucuk E."/>
            <person name="Khan H."/>
            <person name="Gibb E.A."/>
            <person name="Pandoh P."/>
            <person name="Kirk H."/>
            <person name="Zhao Y."/>
            <person name="Jones M."/>
            <person name="Mungall A.J."/>
            <person name="Coope R."/>
            <person name="Pleasance S."/>
            <person name="Moore R.A."/>
            <person name="Holt R.A."/>
            <person name="Round J.M."/>
            <person name="Ohora S."/>
            <person name="Walle B.V."/>
            <person name="Veldhoen N."/>
            <person name="Helbing C.C."/>
            <person name="Birol I."/>
        </authorList>
    </citation>
    <scope>NUCLEOTIDE SEQUENCE [LARGE SCALE GENOMIC DNA]</scope>
</reference>